<name>A0A8D8UDJ1_9HEMI</name>
<dbReference type="EMBL" id="HBUF01342272">
    <property type="protein sequence ID" value="CAG6705175.1"/>
    <property type="molecule type" value="Transcribed_RNA"/>
</dbReference>
<protein>
    <submittedName>
        <fullName evidence="1">Uncharacterized protein</fullName>
    </submittedName>
</protein>
<organism evidence="1">
    <name type="scientific">Cacopsylla melanoneura</name>
    <dbReference type="NCBI Taxonomy" id="428564"/>
    <lineage>
        <taxon>Eukaryota</taxon>
        <taxon>Metazoa</taxon>
        <taxon>Ecdysozoa</taxon>
        <taxon>Arthropoda</taxon>
        <taxon>Hexapoda</taxon>
        <taxon>Insecta</taxon>
        <taxon>Pterygota</taxon>
        <taxon>Neoptera</taxon>
        <taxon>Paraneoptera</taxon>
        <taxon>Hemiptera</taxon>
        <taxon>Sternorrhyncha</taxon>
        <taxon>Psylloidea</taxon>
        <taxon>Psyllidae</taxon>
        <taxon>Psyllinae</taxon>
        <taxon>Cacopsylla</taxon>
    </lineage>
</organism>
<sequence length="372" mass="39832">MVVTTACSATPPTDPTISTCTTHSNNCPTLTLVRGIMGAVLICVYLVPCLELIPRLTCTRTPGAQFLTCAPVQTSSTSTLGITRPALLIVRRVNTTVVVMIRSVSLGSGSVMESEIVPMVRTSQCLVRRDSAEPARSSVITGTVLPRPRYVTASMIVEMGRTRSTVISRVRTSSSSVPVTAGVYLTRGNVTESRTVKMVVTRIRLCVITGRVTRTPSSPVVTATAYPNCGCVTLTTTVGMIATSLPTCAARRTVLRDGRDVRARRTTDVFRSGCSATARMTVETAVMSCRRTVPSVMRRQTSSARTTGVFPNVGCATSRMIVATNQTRLKSCVAATTGNVARVSSSVRNMANVYRTNGDVITMKTVQMEVMR</sequence>
<proteinExistence type="predicted"/>
<dbReference type="AlphaFoldDB" id="A0A8D8UDJ1"/>
<reference evidence="1" key="1">
    <citation type="submission" date="2021-05" db="EMBL/GenBank/DDBJ databases">
        <authorList>
            <person name="Alioto T."/>
            <person name="Alioto T."/>
            <person name="Gomez Garrido J."/>
        </authorList>
    </citation>
    <scope>NUCLEOTIDE SEQUENCE</scope>
</reference>
<accession>A0A8D8UDJ1</accession>
<evidence type="ECO:0000313" key="1">
    <source>
        <dbReference type="EMBL" id="CAG6705175.1"/>
    </source>
</evidence>